<reference evidence="2 3" key="1">
    <citation type="submission" date="2016-11" db="EMBL/GenBank/DDBJ databases">
        <title>The macronuclear genome of Stentor coeruleus: a giant cell with tiny introns.</title>
        <authorList>
            <person name="Slabodnick M."/>
            <person name="Ruby J.G."/>
            <person name="Reiff S.B."/>
            <person name="Swart E.C."/>
            <person name="Gosai S."/>
            <person name="Prabakaran S."/>
            <person name="Witkowska E."/>
            <person name="Larue G.E."/>
            <person name="Fisher S."/>
            <person name="Freeman R.M."/>
            <person name="Gunawardena J."/>
            <person name="Chu W."/>
            <person name="Stover N.A."/>
            <person name="Gregory B.D."/>
            <person name="Nowacki M."/>
            <person name="Derisi J."/>
            <person name="Roy S.W."/>
            <person name="Marshall W.F."/>
            <person name="Sood P."/>
        </authorList>
    </citation>
    <scope>NUCLEOTIDE SEQUENCE [LARGE SCALE GENOMIC DNA]</scope>
    <source>
        <strain evidence="2">WM001</strain>
    </source>
</reference>
<evidence type="ECO:0000256" key="1">
    <source>
        <dbReference type="SAM" id="MobiDB-lite"/>
    </source>
</evidence>
<evidence type="ECO:0000313" key="3">
    <source>
        <dbReference type="Proteomes" id="UP000187209"/>
    </source>
</evidence>
<proteinExistence type="predicted"/>
<feature type="region of interest" description="Disordered" evidence="1">
    <location>
        <begin position="1"/>
        <end position="25"/>
    </location>
</feature>
<evidence type="ECO:0000313" key="2">
    <source>
        <dbReference type="EMBL" id="OMJ95105.1"/>
    </source>
</evidence>
<keyword evidence="3" id="KW-1185">Reference proteome</keyword>
<dbReference type="EMBL" id="MPUH01000017">
    <property type="protein sequence ID" value="OMJ95105.1"/>
    <property type="molecule type" value="Genomic_DNA"/>
</dbReference>
<accession>A0A1R2D1H2</accession>
<feature type="compositionally biased region" description="Polar residues" evidence="1">
    <location>
        <begin position="13"/>
        <end position="23"/>
    </location>
</feature>
<organism evidence="2 3">
    <name type="scientific">Stentor coeruleus</name>
    <dbReference type="NCBI Taxonomy" id="5963"/>
    <lineage>
        <taxon>Eukaryota</taxon>
        <taxon>Sar</taxon>
        <taxon>Alveolata</taxon>
        <taxon>Ciliophora</taxon>
        <taxon>Postciliodesmatophora</taxon>
        <taxon>Heterotrichea</taxon>
        <taxon>Heterotrichida</taxon>
        <taxon>Stentoridae</taxon>
        <taxon>Stentor</taxon>
    </lineage>
</organism>
<protein>
    <submittedName>
        <fullName evidence="2">Uncharacterized protein</fullName>
    </submittedName>
</protein>
<sequence length="131" mass="15299">MKQTFSHLPCITHKSSSTRNSPAPVSHFDDPFKDILALGTLKPLVYRNKNTIKPPINRIAFPTIIQKTQLELEKISSEKYLKTKEKFYRYHSRSPKGTIKENERLDTPRFLVAREKRQEISFGEKDAFYLS</sequence>
<gene>
    <name evidence="2" type="ORF">SteCoe_1646</name>
</gene>
<comment type="caution">
    <text evidence="2">The sequence shown here is derived from an EMBL/GenBank/DDBJ whole genome shotgun (WGS) entry which is preliminary data.</text>
</comment>
<dbReference type="AlphaFoldDB" id="A0A1R2D1H2"/>
<name>A0A1R2D1H2_9CILI</name>
<dbReference type="Proteomes" id="UP000187209">
    <property type="component" value="Unassembled WGS sequence"/>
</dbReference>